<evidence type="ECO:0000313" key="3">
    <source>
        <dbReference type="Proteomes" id="UP000659388"/>
    </source>
</evidence>
<protein>
    <submittedName>
        <fullName evidence="2">SRPBCC family protein</fullName>
    </submittedName>
</protein>
<dbReference type="AlphaFoldDB" id="A0A937F5E3"/>
<accession>A0A937F5E3</accession>
<keyword evidence="1" id="KW-0812">Transmembrane</keyword>
<feature type="transmembrane region" description="Helical" evidence="1">
    <location>
        <begin position="6"/>
        <end position="24"/>
    </location>
</feature>
<dbReference type="Pfam" id="PF10604">
    <property type="entry name" value="Polyketide_cyc2"/>
    <property type="match status" value="1"/>
</dbReference>
<evidence type="ECO:0000256" key="1">
    <source>
        <dbReference type="SAM" id="Phobius"/>
    </source>
</evidence>
<dbReference type="EMBL" id="JAESIY010000004">
    <property type="protein sequence ID" value="MBL3656075.1"/>
    <property type="molecule type" value="Genomic_DNA"/>
</dbReference>
<keyword evidence="1" id="KW-1133">Transmembrane helix</keyword>
<dbReference type="CDD" id="cd07818">
    <property type="entry name" value="SRPBCC_1"/>
    <property type="match status" value="1"/>
</dbReference>
<organism evidence="2 3">
    <name type="scientific">Fulvivirga sediminis</name>
    <dbReference type="NCBI Taxonomy" id="2803949"/>
    <lineage>
        <taxon>Bacteria</taxon>
        <taxon>Pseudomonadati</taxon>
        <taxon>Bacteroidota</taxon>
        <taxon>Cytophagia</taxon>
        <taxon>Cytophagales</taxon>
        <taxon>Fulvivirgaceae</taxon>
        <taxon>Fulvivirga</taxon>
    </lineage>
</organism>
<comment type="caution">
    <text evidence="2">The sequence shown here is derived from an EMBL/GenBank/DDBJ whole genome shotgun (WGS) entry which is preliminary data.</text>
</comment>
<sequence>MKTGKVLISIFGTILLFAIILLVTGPSKVFMKRSITIHSPVDSVYNTLNNIKKFNSWSPWYEMDPHAKYSFEGPDSGAGAKMVWESVEMGSGAIWIVDIEKDKKVDMEMDFGYGGETHALFLLKPLNEGTSVTWTYEEKPGLVARMMYHFIDLNAVLAPDYEQGLKNLKKIME</sequence>
<dbReference type="SUPFAM" id="SSF55961">
    <property type="entry name" value="Bet v1-like"/>
    <property type="match status" value="1"/>
</dbReference>
<reference evidence="2" key="1">
    <citation type="submission" date="2021-01" db="EMBL/GenBank/DDBJ databases">
        <title>Fulvivirga kasyanovii gen. nov., sp nov., a novel member of the phylum Bacteroidetes isolated from seawater in a mussel farm.</title>
        <authorList>
            <person name="Zhao L.-H."/>
            <person name="Wang Z.-J."/>
        </authorList>
    </citation>
    <scope>NUCLEOTIDE SEQUENCE</scope>
    <source>
        <strain evidence="2">2943</strain>
    </source>
</reference>
<dbReference type="RefSeq" id="WP_202243863.1">
    <property type="nucleotide sequence ID" value="NZ_JAESIY010000004.1"/>
</dbReference>
<evidence type="ECO:0000313" key="2">
    <source>
        <dbReference type="EMBL" id="MBL3656075.1"/>
    </source>
</evidence>
<dbReference type="Proteomes" id="UP000659388">
    <property type="component" value="Unassembled WGS sequence"/>
</dbReference>
<proteinExistence type="predicted"/>
<dbReference type="InterPro" id="IPR023393">
    <property type="entry name" value="START-like_dom_sf"/>
</dbReference>
<dbReference type="InterPro" id="IPR019587">
    <property type="entry name" value="Polyketide_cyclase/dehydratase"/>
</dbReference>
<name>A0A937F5E3_9BACT</name>
<gene>
    <name evidence="2" type="ORF">JL102_08040</name>
</gene>
<keyword evidence="1" id="KW-0472">Membrane</keyword>
<keyword evidence="3" id="KW-1185">Reference proteome</keyword>
<dbReference type="Gene3D" id="3.30.530.20">
    <property type="match status" value="1"/>
</dbReference>